<dbReference type="PANTHER" id="PTHR13211">
    <property type="entry name" value="TELOMERASE CAJAL BODY PROTEIN 1"/>
    <property type="match status" value="1"/>
</dbReference>
<evidence type="ECO:0000313" key="2">
    <source>
        <dbReference type="EMBL" id="KAJ3574047.1"/>
    </source>
</evidence>
<dbReference type="InterPro" id="IPR051150">
    <property type="entry name" value="SWT21/TCAB1_mRNA_Telomere"/>
</dbReference>
<dbReference type="Gene3D" id="2.130.10.10">
    <property type="entry name" value="YVTN repeat-like/Quinoprotein amine dehydrogenase"/>
    <property type="match status" value="1"/>
</dbReference>
<proteinExistence type="predicted"/>
<dbReference type="SUPFAM" id="SSF50978">
    <property type="entry name" value="WD40 repeat-like"/>
    <property type="match status" value="1"/>
</dbReference>
<feature type="region of interest" description="Disordered" evidence="1">
    <location>
        <begin position="318"/>
        <end position="340"/>
    </location>
</feature>
<organism evidence="2 3">
    <name type="scientific">Leucocoprinus birnbaumii</name>
    <dbReference type="NCBI Taxonomy" id="56174"/>
    <lineage>
        <taxon>Eukaryota</taxon>
        <taxon>Fungi</taxon>
        <taxon>Dikarya</taxon>
        <taxon>Basidiomycota</taxon>
        <taxon>Agaricomycotina</taxon>
        <taxon>Agaricomycetes</taxon>
        <taxon>Agaricomycetidae</taxon>
        <taxon>Agaricales</taxon>
        <taxon>Agaricineae</taxon>
        <taxon>Agaricaceae</taxon>
        <taxon>Leucocoprinus</taxon>
    </lineage>
</organism>
<dbReference type="InterPro" id="IPR015943">
    <property type="entry name" value="WD40/YVTN_repeat-like_dom_sf"/>
</dbReference>
<accession>A0AAD5YV95</accession>
<name>A0AAD5YV95_9AGAR</name>
<evidence type="ECO:0000313" key="3">
    <source>
        <dbReference type="Proteomes" id="UP001213000"/>
    </source>
</evidence>
<reference evidence="2" key="1">
    <citation type="submission" date="2022-07" db="EMBL/GenBank/DDBJ databases">
        <title>Genome Sequence of Leucocoprinus birnbaumii.</title>
        <authorList>
            <person name="Buettner E."/>
        </authorList>
    </citation>
    <scope>NUCLEOTIDE SEQUENCE</scope>
    <source>
        <strain evidence="2">VT141</strain>
    </source>
</reference>
<gene>
    <name evidence="2" type="ORF">NP233_g2014</name>
</gene>
<comment type="caution">
    <text evidence="2">The sequence shown here is derived from an EMBL/GenBank/DDBJ whole genome shotgun (WGS) entry which is preliminary data.</text>
</comment>
<dbReference type="InterPro" id="IPR036322">
    <property type="entry name" value="WD40_repeat_dom_sf"/>
</dbReference>
<keyword evidence="3" id="KW-1185">Reference proteome</keyword>
<evidence type="ECO:0000256" key="1">
    <source>
        <dbReference type="SAM" id="MobiDB-lite"/>
    </source>
</evidence>
<protein>
    <recommendedName>
        <fullName evidence="4">WD40 repeat-like protein</fullName>
    </recommendedName>
</protein>
<dbReference type="PANTHER" id="PTHR13211:SF0">
    <property type="entry name" value="TELOMERASE CAJAL BODY PROTEIN 1"/>
    <property type="match status" value="1"/>
</dbReference>
<sequence length="531" mass="58356">MSTSELSERDIIVNQFKFCAKHGDELCQGCCCDHRMSNNVTIEEELGDMSEFLETEVEERQPLNAYALGAVAALNTESSFQCEKHKTVDCSSCFDWISIIKHEAEEVEESGRWMGKRNSLQEKLESGALNLADLAAIGSVPSVYHCFSSTTTANMTDDSSAYTWSPPVYDLSAPPTSKHESVIEDDGNHENFARNARWTPDGSAFMAHCENRTLQLFSSTSSPTLVVRQPAPILDFTWYPTASPSDPASYCFLASVRECPVKLLDASDGRLRASYKIIDHRERFVSPQCMTFSLDATRIYCGYEDAIEVFDVSRPGEGTRIATTPSKKSKDGLKGNSQTHMPQITSADSSAGIVSSIAFSPSYNTDSSEGAFFAAGTLNSTYGNIALYNDAQMDVPLMFVGGGERAAVTQLRFNPTNPNILYAAYRRRDTILAWDLRSDVNTPLARYVIPNAPTTNQKMWFDMDISGTRLAVGDQKGNVHIFDLAPPTSEDDQPSEWDKEGAGTLTYNPALSFPAHSGTNSSAARSLLVYL</sequence>
<dbReference type="Proteomes" id="UP001213000">
    <property type="component" value="Unassembled WGS sequence"/>
</dbReference>
<dbReference type="AlphaFoldDB" id="A0AAD5YV95"/>
<dbReference type="EMBL" id="JANIEX010000082">
    <property type="protein sequence ID" value="KAJ3574047.1"/>
    <property type="molecule type" value="Genomic_DNA"/>
</dbReference>
<evidence type="ECO:0008006" key="4">
    <source>
        <dbReference type="Google" id="ProtNLM"/>
    </source>
</evidence>